<dbReference type="EMBL" id="JARKIB010000033">
    <property type="protein sequence ID" value="KAJ7762177.1"/>
    <property type="molecule type" value="Genomic_DNA"/>
</dbReference>
<dbReference type="Proteomes" id="UP001215598">
    <property type="component" value="Unassembled WGS sequence"/>
</dbReference>
<evidence type="ECO:0000313" key="3">
    <source>
        <dbReference type="Proteomes" id="UP001215598"/>
    </source>
</evidence>
<protein>
    <submittedName>
        <fullName evidence="2">Uncharacterized protein</fullName>
    </submittedName>
</protein>
<dbReference type="AlphaFoldDB" id="A0AAD7NH83"/>
<gene>
    <name evidence="2" type="ORF">B0H16DRAFT_528946</name>
</gene>
<keyword evidence="1" id="KW-0812">Transmembrane</keyword>
<organism evidence="2 3">
    <name type="scientific">Mycena metata</name>
    <dbReference type="NCBI Taxonomy" id="1033252"/>
    <lineage>
        <taxon>Eukaryota</taxon>
        <taxon>Fungi</taxon>
        <taxon>Dikarya</taxon>
        <taxon>Basidiomycota</taxon>
        <taxon>Agaricomycotina</taxon>
        <taxon>Agaricomycetes</taxon>
        <taxon>Agaricomycetidae</taxon>
        <taxon>Agaricales</taxon>
        <taxon>Marasmiineae</taxon>
        <taxon>Mycenaceae</taxon>
        <taxon>Mycena</taxon>
    </lineage>
</organism>
<evidence type="ECO:0000313" key="2">
    <source>
        <dbReference type="EMBL" id="KAJ7762177.1"/>
    </source>
</evidence>
<keyword evidence="1" id="KW-1133">Transmembrane helix</keyword>
<feature type="transmembrane region" description="Helical" evidence="1">
    <location>
        <begin position="6"/>
        <end position="23"/>
    </location>
</feature>
<comment type="caution">
    <text evidence="2">The sequence shown here is derived from an EMBL/GenBank/DDBJ whole genome shotgun (WGS) entry which is preliminary data.</text>
</comment>
<accession>A0AAD7NH83</accession>
<name>A0AAD7NH83_9AGAR</name>
<keyword evidence="1" id="KW-0472">Membrane</keyword>
<evidence type="ECO:0000256" key="1">
    <source>
        <dbReference type="SAM" id="Phobius"/>
    </source>
</evidence>
<keyword evidence="3" id="KW-1185">Reference proteome</keyword>
<sequence>MWQRGVFSFVSFPTFAALVALVARLRPASSIWREASFLLAPIPSTLAPPTFVSRLVDPRTRASESAIQVRQTR</sequence>
<reference evidence="2" key="1">
    <citation type="submission" date="2023-03" db="EMBL/GenBank/DDBJ databases">
        <title>Massive genome expansion in bonnet fungi (Mycena s.s.) driven by repeated elements and novel gene families across ecological guilds.</title>
        <authorList>
            <consortium name="Lawrence Berkeley National Laboratory"/>
            <person name="Harder C.B."/>
            <person name="Miyauchi S."/>
            <person name="Viragh M."/>
            <person name="Kuo A."/>
            <person name="Thoen E."/>
            <person name="Andreopoulos B."/>
            <person name="Lu D."/>
            <person name="Skrede I."/>
            <person name="Drula E."/>
            <person name="Henrissat B."/>
            <person name="Morin E."/>
            <person name="Kohler A."/>
            <person name="Barry K."/>
            <person name="LaButti K."/>
            <person name="Morin E."/>
            <person name="Salamov A."/>
            <person name="Lipzen A."/>
            <person name="Mereny Z."/>
            <person name="Hegedus B."/>
            <person name="Baldrian P."/>
            <person name="Stursova M."/>
            <person name="Weitz H."/>
            <person name="Taylor A."/>
            <person name="Grigoriev I.V."/>
            <person name="Nagy L.G."/>
            <person name="Martin F."/>
            <person name="Kauserud H."/>
        </authorList>
    </citation>
    <scope>NUCLEOTIDE SEQUENCE</scope>
    <source>
        <strain evidence="2">CBHHK182m</strain>
    </source>
</reference>
<proteinExistence type="predicted"/>